<comment type="similarity">
    <text evidence="1">Belongs to the UPF0053 family.</text>
</comment>
<dbReference type="PANTHER" id="PTHR22777">
    <property type="entry name" value="HEMOLYSIN-RELATED"/>
    <property type="match status" value="1"/>
</dbReference>
<dbReference type="InterPro" id="IPR044751">
    <property type="entry name" value="Ion_transp-like_CBS"/>
</dbReference>
<dbReference type="PROSITE" id="PS51371">
    <property type="entry name" value="CBS"/>
    <property type="match status" value="2"/>
</dbReference>
<dbReference type="SMART" id="SM01091">
    <property type="entry name" value="CorC_HlyC"/>
    <property type="match status" value="1"/>
</dbReference>
<dbReference type="Pfam" id="PF21917">
    <property type="entry name" value="NMB0537_N"/>
    <property type="match status" value="1"/>
</dbReference>
<dbReference type="Pfam" id="PF03471">
    <property type="entry name" value="CorC_HlyC"/>
    <property type="match status" value="1"/>
</dbReference>
<dbReference type="GO" id="GO:0050660">
    <property type="term" value="F:flavin adenine dinucleotide binding"/>
    <property type="evidence" value="ECO:0007669"/>
    <property type="project" value="InterPro"/>
</dbReference>
<dbReference type="SUPFAM" id="SSF54631">
    <property type="entry name" value="CBS-domain pair"/>
    <property type="match status" value="1"/>
</dbReference>
<name>Q31IF1_HYDCU</name>
<evidence type="ECO:0000256" key="5">
    <source>
        <dbReference type="ARBA" id="ARBA00023122"/>
    </source>
</evidence>
<dbReference type="STRING" id="317025.Tcr_0476"/>
<dbReference type="PANTHER" id="PTHR22777:SF27">
    <property type="entry name" value="MAGNESIUM AND COBALT EFFLUX PROTEIN CORC"/>
    <property type="match status" value="1"/>
</dbReference>
<gene>
    <name evidence="12" type="ordered locus">Tcr_0476</name>
</gene>
<evidence type="ECO:0000259" key="11">
    <source>
        <dbReference type="PROSITE" id="PS51371"/>
    </source>
</evidence>
<dbReference type="AlphaFoldDB" id="Q31IF1"/>
<accession>Q31IF1</accession>
<dbReference type="InterPro" id="IPR046342">
    <property type="entry name" value="CBS_dom_sf"/>
</dbReference>
<comment type="function">
    <text evidence="7">Plays a role in the transport of magnesium and cobalt ions.</text>
</comment>
<feature type="domain" description="CBS" evidence="11">
    <location>
        <begin position="64"/>
        <end position="125"/>
    </location>
</feature>
<dbReference type="OrthoDB" id="9797674at2"/>
<dbReference type="Gene3D" id="3.30.465.10">
    <property type="match status" value="1"/>
</dbReference>
<evidence type="ECO:0000256" key="3">
    <source>
        <dbReference type="ARBA" id="ARBA00022737"/>
    </source>
</evidence>
<keyword evidence="2" id="KW-0813">Transport</keyword>
<dbReference type="KEGG" id="tcx:Tcr_0476"/>
<evidence type="ECO:0000256" key="1">
    <source>
        <dbReference type="ARBA" id="ARBA00006337"/>
    </source>
</evidence>
<dbReference type="SMART" id="SM00116">
    <property type="entry name" value="CBS"/>
    <property type="match status" value="2"/>
</dbReference>
<dbReference type="InterPro" id="IPR000644">
    <property type="entry name" value="CBS_dom"/>
</dbReference>
<dbReference type="InterPro" id="IPR005170">
    <property type="entry name" value="Transptr-assoc_dom"/>
</dbReference>
<keyword evidence="4" id="KW-0460">Magnesium</keyword>
<organism evidence="12">
    <name type="scientific">Hydrogenovibrio crunogenus (strain DSM 25203 / XCL-2)</name>
    <name type="common">Thiomicrospira crunogena</name>
    <dbReference type="NCBI Taxonomy" id="317025"/>
    <lineage>
        <taxon>Bacteria</taxon>
        <taxon>Pseudomonadati</taxon>
        <taxon>Pseudomonadota</taxon>
        <taxon>Gammaproteobacteria</taxon>
        <taxon>Thiotrichales</taxon>
        <taxon>Piscirickettsiaceae</taxon>
        <taxon>Hydrogenovibrio</taxon>
    </lineage>
</organism>
<feature type="compositionally biased region" description="Acidic residues" evidence="10">
    <location>
        <begin position="278"/>
        <end position="295"/>
    </location>
</feature>
<dbReference type="Pfam" id="PF00571">
    <property type="entry name" value="CBS"/>
    <property type="match status" value="2"/>
</dbReference>
<dbReference type="InterPro" id="IPR054115">
    <property type="entry name" value="CorC_N"/>
</dbReference>
<evidence type="ECO:0000256" key="7">
    <source>
        <dbReference type="ARBA" id="ARBA00037273"/>
    </source>
</evidence>
<keyword evidence="3" id="KW-0677">Repeat</keyword>
<evidence type="ECO:0000256" key="8">
    <source>
        <dbReference type="ARBA" id="ARBA00040729"/>
    </source>
</evidence>
<dbReference type="Gene3D" id="3.10.580.10">
    <property type="entry name" value="CBS-domain"/>
    <property type="match status" value="1"/>
</dbReference>
<evidence type="ECO:0000313" key="12">
    <source>
        <dbReference type="EMBL" id="ABB41072.1"/>
    </source>
</evidence>
<dbReference type="FunFam" id="3.10.580.10:FF:000002">
    <property type="entry name" value="Magnesium/cobalt efflux protein CorC"/>
    <property type="match status" value="1"/>
</dbReference>
<proteinExistence type="inferred from homology"/>
<dbReference type="eggNOG" id="COG4535">
    <property type="taxonomic scope" value="Bacteria"/>
</dbReference>
<evidence type="ECO:0000256" key="10">
    <source>
        <dbReference type="SAM" id="MobiDB-lite"/>
    </source>
</evidence>
<dbReference type="InterPro" id="IPR036318">
    <property type="entry name" value="FAD-bd_PCMH-like_sf"/>
</dbReference>
<dbReference type="HOGENOM" id="CLU_015237_3_0_6"/>
<evidence type="ECO:0000256" key="2">
    <source>
        <dbReference type="ARBA" id="ARBA00022448"/>
    </source>
</evidence>
<protein>
    <recommendedName>
        <fullName evidence="8">Magnesium and cobalt efflux protein CorC</fullName>
    </recommendedName>
</protein>
<dbReference type="CDD" id="cd04590">
    <property type="entry name" value="CBS_pair_CorC_HlyC_assoc"/>
    <property type="match status" value="1"/>
</dbReference>
<dbReference type="EMBL" id="CP000109">
    <property type="protein sequence ID" value="ABB41072.1"/>
    <property type="molecule type" value="Genomic_DNA"/>
</dbReference>
<feature type="domain" description="CBS" evidence="11">
    <location>
        <begin position="131"/>
        <end position="191"/>
    </location>
</feature>
<sequence>MSDSSSGSSWFEKLSKLFSDEPESREDLDSFLQEAQAQDLIDKDALLMIQGVLDVSEARVRDVMIPKVQMSCVDEADELDVILETMLDAAHSRYPVLSADTDEVIGILLAKDVLRAVVKHQLTDKTQLEELYRTPVLVSESKRLNVLLREFKNSRNHMALVVDEYGEVAGLVTIEDVLEQIVGDIEDEHDEDDDNIQKHISGAYAVKAITSLDEFNQFFNTTFEDELLETIGGVVAKRLGKIPEEDEVFEIEGLRLTVLKADERRVESFLVEEKSVFDEDGSDPEEAPLDSESPEGSEISETPSDQPTEKNETGAPNQPQ</sequence>
<dbReference type="SUPFAM" id="SSF56176">
    <property type="entry name" value="FAD-binding/transporter-associated domain-like"/>
    <property type="match status" value="1"/>
</dbReference>
<dbReference type="InterPro" id="IPR016169">
    <property type="entry name" value="FAD-bd_PCMH_sub2"/>
</dbReference>
<feature type="region of interest" description="Disordered" evidence="10">
    <location>
        <begin position="272"/>
        <end position="320"/>
    </location>
</feature>
<keyword evidence="6" id="KW-0170">Cobalt</keyword>
<evidence type="ECO:0000256" key="9">
    <source>
        <dbReference type="PROSITE-ProRule" id="PRU00703"/>
    </source>
</evidence>
<dbReference type="GO" id="GO:0005886">
    <property type="term" value="C:plasma membrane"/>
    <property type="evidence" value="ECO:0007669"/>
    <property type="project" value="TreeGrafter"/>
</dbReference>
<evidence type="ECO:0000256" key="6">
    <source>
        <dbReference type="ARBA" id="ARBA00023285"/>
    </source>
</evidence>
<evidence type="ECO:0000256" key="4">
    <source>
        <dbReference type="ARBA" id="ARBA00022842"/>
    </source>
</evidence>
<keyword evidence="5 9" id="KW-0129">CBS domain</keyword>
<reference evidence="12" key="1">
    <citation type="submission" date="2006-07" db="EMBL/GenBank/DDBJ databases">
        <title>Complete sequence of Thiomicrospira crunogena XCL-2.</title>
        <authorList>
            <consortium name="US DOE Joint Genome Institute"/>
            <person name="Copeland A."/>
            <person name="Lucas S."/>
            <person name="Lapidus A."/>
            <person name="Barry K."/>
            <person name="Detter J.C."/>
            <person name="Glavina del Rio T."/>
            <person name="Hammon N."/>
            <person name="Israni S."/>
            <person name="Dalin E."/>
            <person name="Tice H."/>
            <person name="Pitluck S."/>
            <person name="Chain P."/>
            <person name="Malfatti S."/>
            <person name="Shin M."/>
            <person name="Vergez L."/>
            <person name="Schmutz J."/>
            <person name="Larimer F."/>
            <person name="Land M."/>
            <person name="Hauser L."/>
            <person name="Kyrpides N."/>
            <person name="Lykidis A."/>
            <person name="Scott K.M."/>
            <person name="Sievert S."/>
            <person name="Kerfeld C."/>
            <person name="Freyermuth S."/>
            <person name="Dobrinski K."/>
            <person name="Boller A."/>
            <person name="Fitzpatrick K."/>
            <person name="Thoma P."/>
            <person name="Moore J."/>
            <person name="Richardson P."/>
        </authorList>
    </citation>
    <scope>NUCLEOTIDE SEQUENCE</scope>
    <source>
        <strain evidence="12">XCL-2</strain>
    </source>
</reference>